<protein>
    <submittedName>
        <fullName evidence="2">Carboxypeptidase regulatory-like domain-containing protein</fullName>
    </submittedName>
</protein>
<accession>A0A937X8L3</accession>
<dbReference type="InterPro" id="IPR013783">
    <property type="entry name" value="Ig-like_fold"/>
</dbReference>
<dbReference type="GO" id="GO:0004180">
    <property type="term" value="F:carboxypeptidase activity"/>
    <property type="evidence" value="ECO:0007669"/>
    <property type="project" value="UniProtKB-KW"/>
</dbReference>
<dbReference type="SUPFAM" id="SSF49478">
    <property type="entry name" value="Cna protein B-type domain"/>
    <property type="match status" value="1"/>
</dbReference>
<evidence type="ECO:0000256" key="1">
    <source>
        <dbReference type="SAM" id="SignalP"/>
    </source>
</evidence>
<sequence length="316" mass="32716">MRPSIGQRQRPALALGAMVLVLAGLPGCAGVTATGTSQVSSATPLSGTVNRPDLALIANSGPSLVGNVGAGLIGNTGAGLIGNVGAGLAPSNYRTMAFALAQEAAAGAKVVLKDPESGAELTYATTTDAAGKFRFGPGVPDGRYFVEAQFQALGKEFRYRNLVEIRAGQEVSALVCTITTLTTTKVLALTAAKRLDARTISLEALKAAIDELGSVLTPEGVPYMAEDSADRVPALDQLLQDNSAFYKAAQRVSPLLADPFRAWKITFETAGTTPVATASLATASDGRRWSVDFAEHLVLRDKPASQSTEIVAGKAR</sequence>
<feature type="non-terminal residue" evidence="2">
    <location>
        <position position="316"/>
    </location>
</feature>
<organism evidence="2 3">
    <name type="scientific">Candidatus Tanganyikabacteria bacterium</name>
    <dbReference type="NCBI Taxonomy" id="2961651"/>
    <lineage>
        <taxon>Bacteria</taxon>
        <taxon>Bacillati</taxon>
        <taxon>Candidatus Sericytochromatia</taxon>
        <taxon>Candidatus Tanganyikabacteria</taxon>
    </lineage>
</organism>
<feature type="chain" id="PRO_5037413321" evidence="1">
    <location>
        <begin position="30"/>
        <end position="316"/>
    </location>
</feature>
<dbReference type="EMBL" id="VGJX01000957">
    <property type="protein sequence ID" value="MBM3276297.1"/>
    <property type="molecule type" value="Genomic_DNA"/>
</dbReference>
<evidence type="ECO:0000313" key="2">
    <source>
        <dbReference type="EMBL" id="MBM3276297.1"/>
    </source>
</evidence>
<proteinExistence type="predicted"/>
<dbReference type="Gene3D" id="2.60.40.10">
    <property type="entry name" value="Immunoglobulins"/>
    <property type="match status" value="1"/>
</dbReference>
<gene>
    <name evidence="2" type="ORF">FJZ00_14180</name>
</gene>
<keyword evidence="2" id="KW-0645">Protease</keyword>
<feature type="signal peptide" evidence="1">
    <location>
        <begin position="1"/>
        <end position="29"/>
    </location>
</feature>
<comment type="caution">
    <text evidence="2">The sequence shown here is derived from an EMBL/GenBank/DDBJ whole genome shotgun (WGS) entry which is preliminary data.</text>
</comment>
<evidence type="ECO:0000313" key="3">
    <source>
        <dbReference type="Proteomes" id="UP000703893"/>
    </source>
</evidence>
<dbReference type="Proteomes" id="UP000703893">
    <property type="component" value="Unassembled WGS sequence"/>
</dbReference>
<keyword evidence="2" id="KW-0121">Carboxypeptidase</keyword>
<name>A0A937X8L3_9BACT</name>
<reference evidence="2 3" key="1">
    <citation type="submission" date="2019-03" db="EMBL/GenBank/DDBJ databases">
        <title>Lake Tanganyika Metagenome-Assembled Genomes (MAGs).</title>
        <authorList>
            <person name="Tran P."/>
        </authorList>
    </citation>
    <scope>NUCLEOTIDE SEQUENCE [LARGE SCALE GENOMIC DNA]</scope>
    <source>
        <strain evidence="2">K_DeepCast_65m_m2_236</strain>
    </source>
</reference>
<dbReference type="AlphaFoldDB" id="A0A937X8L3"/>
<keyword evidence="1" id="KW-0732">Signal</keyword>
<keyword evidence="2" id="KW-0378">Hydrolase</keyword>